<evidence type="ECO:0000313" key="1">
    <source>
        <dbReference type="EMBL" id="MPM98356.1"/>
    </source>
</evidence>
<organism evidence="1">
    <name type="scientific">bioreactor metagenome</name>
    <dbReference type="NCBI Taxonomy" id="1076179"/>
    <lineage>
        <taxon>unclassified sequences</taxon>
        <taxon>metagenomes</taxon>
        <taxon>ecological metagenomes</taxon>
    </lineage>
</organism>
<sequence>MGGAGGDDFDEGHALLLYALDDELLQADGIIGGRPRHKGCAGGFCELADVKGLLDVAVPAGCRGGTLRGRAGVLAARHAVVVVVDHDGRHVDVAAAGMDEVVAADGGTVAVPH</sequence>
<name>A0A645E9R5_9ZZZZ</name>
<gene>
    <name evidence="1" type="ORF">SDC9_145542</name>
</gene>
<accession>A0A645E9R5</accession>
<dbReference type="EMBL" id="VSSQ01044531">
    <property type="protein sequence ID" value="MPM98356.1"/>
    <property type="molecule type" value="Genomic_DNA"/>
</dbReference>
<proteinExistence type="predicted"/>
<reference evidence="1" key="1">
    <citation type="submission" date="2019-08" db="EMBL/GenBank/DDBJ databases">
        <authorList>
            <person name="Kucharzyk K."/>
            <person name="Murdoch R.W."/>
            <person name="Higgins S."/>
            <person name="Loffler F."/>
        </authorList>
    </citation>
    <scope>NUCLEOTIDE SEQUENCE</scope>
</reference>
<dbReference type="AlphaFoldDB" id="A0A645E9R5"/>
<comment type="caution">
    <text evidence="1">The sequence shown here is derived from an EMBL/GenBank/DDBJ whole genome shotgun (WGS) entry which is preliminary data.</text>
</comment>
<protein>
    <submittedName>
        <fullName evidence="1">Uncharacterized protein</fullName>
    </submittedName>
</protein>